<feature type="region of interest" description="Disordered" evidence="1">
    <location>
        <begin position="407"/>
        <end position="551"/>
    </location>
</feature>
<feature type="region of interest" description="Disordered" evidence="1">
    <location>
        <begin position="354"/>
        <end position="394"/>
    </location>
</feature>
<feature type="compositionally biased region" description="Low complexity" evidence="1">
    <location>
        <begin position="55"/>
        <end position="69"/>
    </location>
</feature>
<feature type="compositionally biased region" description="Low complexity" evidence="1">
    <location>
        <begin position="621"/>
        <end position="657"/>
    </location>
</feature>
<feature type="compositionally biased region" description="Low complexity" evidence="1">
    <location>
        <begin position="377"/>
        <end position="394"/>
    </location>
</feature>
<protein>
    <submittedName>
        <fullName evidence="2">Uncharacterized protein</fullName>
    </submittedName>
</protein>
<feature type="region of interest" description="Disordered" evidence="1">
    <location>
        <begin position="566"/>
        <end position="678"/>
    </location>
</feature>
<feature type="compositionally biased region" description="Basic and acidic residues" evidence="1">
    <location>
        <begin position="500"/>
        <end position="509"/>
    </location>
</feature>
<feature type="compositionally biased region" description="Low complexity" evidence="1">
    <location>
        <begin position="532"/>
        <end position="543"/>
    </location>
</feature>
<feature type="compositionally biased region" description="Pro residues" evidence="1">
    <location>
        <begin position="106"/>
        <end position="117"/>
    </location>
</feature>
<evidence type="ECO:0000313" key="3">
    <source>
        <dbReference type="Proteomes" id="UP001194580"/>
    </source>
</evidence>
<dbReference type="AlphaFoldDB" id="A0AAD4D597"/>
<dbReference type="Gene3D" id="3.30.40.10">
    <property type="entry name" value="Zinc/RING finger domain, C3HC4 (zinc finger)"/>
    <property type="match status" value="1"/>
</dbReference>
<name>A0AAD4D597_9FUNG</name>
<feature type="compositionally biased region" description="Basic and acidic residues" evidence="1">
    <location>
        <begin position="366"/>
        <end position="376"/>
    </location>
</feature>
<feature type="compositionally biased region" description="Polar residues" evidence="1">
    <location>
        <begin position="70"/>
        <end position="88"/>
    </location>
</feature>
<dbReference type="InterPro" id="IPR013083">
    <property type="entry name" value="Znf_RING/FYVE/PHD"/>
</dbReference>
<feature type="compositionally biased region" description="Low complexity" evidence="1">
    <location>
        <begin position="585"/>
        <end position="597"/>
    </location>
</feature>
<feature type="compositionally biased region" description="Low complexity" evidence="1">
    <location>
        <begin position="666"/>
        <end position="676"/>
    </location>
</feature>
<feature type="compositionally biased region" description="Pro residues" evidence="1">
    <location>
        <begin position="178"/>
        <end position="190"/>
    </location>
</feature>
<evidence type="ECO:0000256" key="1">
    <source>
        <dbReference type="SAM" id="MobiDB-lite"/>
    </source>
</evidence>
<dbReference type="Proteomes" id="UP001194580">
    <property type="component" value="Unassembled WGS sequence"/>
</dbReference>
<feature type="non-terminal residue" evidence="2">
    <location>
        <position position="721"/>
    </location>
</feature>
<comment type="caution">
    <text evidence="2">The sequence shown here is derived from an EMBL/GenBank/DDBJ whole genome shotgun (WGS) entry which is preliminary data.</text>
</comment>
<feature type="region of interest" description="Disordered" evidence="1">
    <location>
        <begin position="55"/>
        <end position="198"/>
    </location>
</feature>
<feature type="compositionally biased region" description="Low complexity" evidence="1">
    <location>
        <begin position="468"/>
        <end position="480"/>
    </location>
</feature>
<organism evidence="2 3">
    <name type="scientific">Linnemannia exigua</name>
    <dbReference type="NCBI Taxonomy" id="604196"/>
    <lineage>
        <taxon>Eukaryota</taxon>
        <taxon>Fungi</taxon>
        <taxon>Fungi incertae sedis</taxon>
        <taxon>Mucoromycota</taxon>
        <taxon>Mortierellomycotina</taxon>
        <taxon>Mortierellomycetes</taxon>
        <taxon>Mortierellales</taxon>
        <taxon>Mortierellaceae</taxon>
        <taxon>Linnemannia</taxon>
    </lineage>
</organism>
<gene>
    <name evidence="2" type="ORF">BGZ95_002901</name>
</gene>
<dbReference type="SUPFAM" id="SSF49599">
    <property type="entry name" value="TRAF domain-like"/>
    <property type="match status" value="1"/>
</dbReference>
<proteinExistence type="predicted"/>
<reference evidence="2" key="1">
    <citation type="journal article" date="2020" name="Fungal Divers.">
        <title>Resolving the Mortierellaceae phylogeny through synthesis of multi-gene phylogenetics and phylogenomics.</title>
        <authorList>
            <person name="Vandepol N."/>
            <person name="Liber J."/>
            <person name="Desiro A."/>
            <person name="Na H."/>
            <person name="Kennedy M."/>
            <person name="Barry K."/>
            <person name="Grigoriev I.V."/>
            <person name="Miller A.N."/>
            <person name="O'Donnell K."/>
            <person name="Stajich J.E."/>
            <person name="Bonito G."/>
        </authorList>
    </citation>
    <scope>NUCLEOTIDE SEQUENCE</scope>
    <source>
        <strain evidence="2">NRRL 28262</strain>
    </source>
</reference>
<accession>A0AAD4D597</accession>
<evidence type="ECO:0000313" key="2">
    <source>
        <dbReference type="EMBL" id="KAG0267198.1"/>
    </source>
</evidence>
<sequence>MWCHWSGPLKDTEDHLESCNFAFEYTCAYRYLGCNYKGGATDVAAHVRHCALQTSQPSYSSNPSVSNNQMQTPSVPSSHHYQPSSLGTRQFGPSIEQVQRTRQDPISPPQSSPPLPMVSPRLPQHRRPMAQRAGAHSGQDHGYHQHPHHQQQPAGPQGPPRTHHHRPLYFHTPVLPASIPPVPQPSPPAQPAFESAGSYDVSQDFEQLSIDGLQKALDAELDEDDDFAFYSPSVVAAATAAQIDGVHGEVEEEEFVQVERTDSMDALDISDMVISPANSRPPSPMQELEVITQQSAHEATIQERTQYVVGQQPIAQDVSQLVVHVEPTQESIPTISPIITQQIQEEALLIQCGQRMEQEAQESTSEEIRQDNEQEMVRQQMQQESEQEAAAPQTEIQCAQEIPVSELPTLSPQTRHRLPLSPSPPRDHPAPENDLPPAQRRRIIIDEEESDRGSGDIVVDGEDTPFSATTTATNVASATARNDQIPRRSIYYSRQGPQDKSGRVLRDITEAYVAPREGQPPACSSRSTNAPRSTTARLSTSSSRPDRGSGMGLTEEVFRVLTQHVQHNQPWSSARRRLSEPGQHSPSRTSATSTSSRKNLGRFNPLPMRVVPAPLPAQTAATNPSSPSMRSSPTATAASSAAISHSATPLASPPASSSDDETEPEQQQQHCRQLQQPMNPELANFLLLTQNPPHHLIAEAEPQSFVPFVAYKPRYLKSRKK</sequence>
<dbReference type="EMBL" id="JAAAIL010001635">
    <property type="protein sequence ID" value="KAG0267198.1"/>
    <property type="molecule type" value="Genomic_DNA"/>
</dbReference>
<feature type="compositionally biased region" description="Polar residues" evidence="1">
    <location>
        <begin position="522"/>
        <end position="531"/>
    </location>
</feature>
<keyword evidence="3" id="KW-1185">Reference proteome</keyword>